<dbReference type="OrthoDB" id="2449873at2"/>
<gene>
    <name evidence="1" type="ORF">A8M32_15095</name>
</gene>
<reference evidence="2" key="1">
    <citation type="submission" date="2016-05" db="EMBL/GenBank/DDBJ databases">
        <authorList>
            <person name="Li Y."/>
        </authorList>
    </citation>
    <scope>NUCLEOTIDE SEQUENCE [LARGE SCALE GENOMIC DNA]</scope>
    <source>
        <strain evidence="2">YIC4027</strain>
    </source>
</reference>
<dbReference type="STRING" id="1752398.A8M32_15095"/>
<comment type="caution">
    <text evidence="1">The sequence shown here is derived from an EMBL/GenBank/DDBJ whole genome shotgun (WGS) entry which is preliminary data.</text>
</comment>
<dbReference type="AlphaFoldDB" id="A0A1E3VAS4"/>
<sequence>MPMSSVLRLLRMVCLAAGAFFMSVQLVNAAEALPPELEKLKVSLEKYKDPVVAVREGYFSTLGCVTFAEGTMGVHFLNPALIGPEPDPMKPTLLVYEPVGDRLELVAVEWLIPLATGVKPKPELFGHPFDGPMEGHEPLLPAALHHYDLHAWIFKPNPRGVFHPVNPDVKCPEGPYTFLEAPAKMLPHPAAHQ</sequence>
<dbReference type="RefSeq" id="WP_069459217.1">
    <property type="nucleotide sequence ID" value="NZ_CP034909.1"/>
</dbReference>
<dbReference type="Proteomes" id="UP000094342">
    <property type="component" value="Unassembled WGS sequence"/>
</dbReference>
<dbReference type="EMBL" id="LYBW01000058">
    <property type="protein sequence ID" value="ODR90640.1"/>
    <property type="molecule type" value="Genomic_DNA"/>
</dbReference>
<protein>
    <submittedName>
        <fullName evidence="1">Uncharacterized protein</fullName>
    </submittedName>
</protein>
<evidence type="ECO:0000313" key="1">
    <source>
        <dbReference type="EMBL" id="ODR90640.1"/>
    </source>
</evidence>
<name>A0A1E3VAS4_9HYPH</name>
<evidence type="ECO:0000313" key="2">
    <source>
        <dbReference type="Proteomes" id="UP000094342"/>
    </source>
</evidence>
<proteinExistence type="predicted"/>
<keyword evidence="2" id="KW-1185">Reference proteome</keyword>
<organism evidence="1 2">
    <name type="scientific">Sinorhizobium alkalisoli</name>
    <dbReference type="NCBI Taxonomy" id="1752398"/>
    <lineage>
        <taxon>Bacteria</taxon>
        <taxon>Pseudomonadati</taxon>
        <taxon>Pseudomonadota</taxon>
        <taxon>Alphaproteobacteria</taxon>
        <taxon>Hyphomicrobiales</taxon>
        <taxon>Rhizobiaceae</taxon>
        <taxon>Sinorhizobium/Ensifer group</taxon>
        <taxon>Sinorhizobium</taxon>
    </lineage>
</organism>
<accession>A0A1E3VAS4</accession>